<accession>A0A1H6PPD1</accession>
<organism evidence="9 10">
    <name type="scientific">Yarrowia lipolytica</name>
    <name type="common">Candida lipolytica</name>
    <dbReference type="NCBI Taxonomy" id="4952"/>
    <lineage>
        <taxon>Eukaryota</taxon>
        <taxon>Fungi</taxon>
        <taxon>Dikarya</taxon>
        <taxon>Ascomycota</taxon>
        <taxon>Saccharomycotina</taxon>
        <taxon>Dipodascomycetes</taxon>
        <taxon>Dipodascales</taxon>
        <taxon>Dipodascales incertae sedis</taxon>
        <taxon>Yarrowia</taxon>
    </lineage>
</organism>
<dbReference type="eggNOG" id="KOG3979">
    <property type="taxonomic scope" value="Eukaryota"/>
</dbReference>
<evidence type="ECO:0000256" key="7">
    <source>
        <dbReference type="ARBA" id="ARBA00023136"/>
    </source>
</evidence>
<gene>
    <name evidence="9" type="ORF">YALI1_C11100g</name>
</gene>
<evidence type="ECO:0000256" key="1">
    <source>
        <dbReference type="ARBA" id="ARBA00004653"/>
    </source>
</evidence>
<name>A0A1H6PPD1_YARLL</name>
<dbReference type="EMBL" id="CP017555">
    <property type="protein sequence ID" value="AOW02514.1"/>
    <property type="molecule type" value="Genomic_DNA"/>
</dbReference>
<evidence type="ECO:0000259" key="8">
    <source>
        <dbReference type="Pfam" id="PF10277"/>
    </source>
</evidence>
<dbReference type="RefSeq" id="XP_065950223.1">
    <property type="nucleotide sequence ID" value="XM_066094151.2"/>
</dbReference>
<keyword evidence="6" id="KW-0333">Golgi apparatus</keyword>
<evidence type="ECO:0000256" key="3">
    <source>
        <dbReference type="ARBA" id="ARBA00022502"/>
    </source>
</evidence>
<dbReference type="KEGG" id="yli:2909487"/>
<dbReference type="GO" id="GO:0000139">
    <property type="term" value="C:Golgi membrane"/>
    <property type="evidence" value="ECO:0007669"/>
    <property type="project" value="UniProtKB-SubCell"/>
</dbReference>
<protein>
    <recommendedName>
        <fullName evidence="8">CWH43-like N-terminal domain-containing protein</fullName>
    </recommendedName>
</protein>
<comment type="subcellular location">
    <subcellularLocation>
        <location evidence="1">Golgi apparatus membrane</location>
        <topology evidence="1">Multi-pass membrane protein</topology>
    </subcellularLocation>
</comment>
<keyword evidence="4" id="KW-0812">Transmembrane</keyword>
<feature type="domain" description="CWH43-like N-terminal" evidence="8">
    <location>
        <begin position="16"/>
        <end position="215"/>
    </location>
</feature>
<dbReference type="OrthoDB" id="4075681at2759"/>
<dbReference type="InterPro" id="IPR019402">
    <property type="entry name" value="CWH43_N"/>
</dbReference>
<dbReference type="PANTHER" id="PTHR12892:SF11">
    <property type="entry name" value="POST-GPI ATTACHMENT TO PROTEINS FACTOR 2"/>
    <property type="match status" value="1"/>
</dbReference>
<evidence type="ECO:0000313" key="9">
    <source>
        <dbReference type="EMBL" id="AOW02514.1"/>
    </source>
</evidence>
<dbReference type="GeneID" id="2909487"/>
<evidence type="ECO:0000313" key="10">
    <source>
        <dbReference type="Proteomes" id="UP000182444"/>
    </source>
</evidence>
<evidence type="ECO:0000256" key="5">
    <source>
        <dbReference type="ARBA" id="ARBA00022989"/>
    </source>
</evidence>
<evidence type="ECO:0000256" key="6">
    <source>
        <dbReference type="ARBA" id="ARBA00023034"/>
    </source>
</evidence>
<dbReference type="Proteomes" id="UP000182444">
    <property type="component" value="Chromosome 1C"/>
</dbReference>
<dbReference type="Pfam" id="PF10277">
    <property type="entry name" value="Frag1"/>
    <property type="match status" value="1"/>
</dbReference>
<keyword evidence="7" id="KW-0472">Membrane</keyword>
<sequence>MGSYKEKPQFILQAPWIPIISTLGTAASYFLAFVVGSFLHFRHHSEEAFPGLSSVIGGKYPERSIFQIGMAIFLGPRIISTLLWSQLGATSENTILSNIGLFGSLKIISSIFFTYVSIADDPAVHHYALVFYVASTVACMYAQTVYSVWKKSPATKPRAITFGLYMLLLIVVTNYSIKHMLYEESGASTKLSLVEWMLVGLDVSFDYYSTVDFEGIRLEVANQKRMVHFMV</sequence>
<dbReference type="AlphaFoldDB" id="A0A1H6PPD1"/>
<evidence type="ECO:0000256" key="2">
    <source>
        <dbReference type="ARBA" id="ARBA00007414"/>
    </source>
</evidence>
<evidence type="ECO:0000256" key="4">
    <source>
        <dbReference type="ARBA" id="ARBA00022692"/>
    </source>
</evidence>
<dbReference type="GO" id="GO:0006506">
    <property type="term" value="P:GPI anchor biosynthetic process"/>
    <property type="evidence" value="ECO:0007669"/>
    <property type="project" value="UniProtKB-KW"/>
</dbReference>
<dbReference type="VEuPathDB" id="FungiDB:YALI0_C08220g"/>
<keyword evidence="5" id="KW-1133">Transmembrane helix</keyword>
<dbReference type="VEuPathDB" id="FungiDB:YALI1_C11100g"/>
<dbReference type="PANTHER" id="PTHR12892">
    <property type="entry name" value="FGF RECEPTOR ACTIVATING PROTEIN 1"/>
    <property type="match status" value="1"/>
</dbReference>
<dbReference type="InterPro" id="IPR039545">
    <property type="entry name" value="PGAP2"/>
</dbReference>
<keyword evidence="3" id="KW-0337">GPI-anchor biosynthesis</keyword>
<dbReference type="GO" id="GO:0005789">
    <property type="term" value="C:endoplasmic reticulum membrane"/>
    <property type="evidence" value="ECO:0007669"/>
    <property type="project" value="TreeGrafter"/>
</dbReference>
<comment type="similarity">
    <text evidence="2">Belongs to the PGAP2 family.</text>
</comment>
<reference evidence="9 10" key="1">
    <citation type="journal article" date="2016" name="PLoS ONE">
        <title>Sequence Assembly of Yarrowia lipolytica Strain W29/CLIB89 Shows Transposable Element Diversity.</title>
        <authorList>
            <person name="Magnan C."/>
            <person name="Yu J."/>
            <person name="Chang I."/>
            <person name="Jahn E."/>
            <person name="Kanomata Y."/>
            <person name="Wu J."/>
            <person name="Zeller M."/>
            <person name="Oakes M."/>
            <person name="Baldi P."/>
            <person name="Sandmeyer S."/>
        </authorList>
    </citation>
    <scope>NUCLEOTIDE SEQUENCE [LARGE SCALE GENOMIC DNA]</scope>
    <source>
        <strain evidence="10">CLIB89(W29)</strain>
    </source>
</reference>
<proteinExistence type="inferred from homology"/>